<accession>X1PI28</accession>
<gene>
    <name evidence="1" type="ORF">S06H3_64676</name>
</gene>
<evidence type="ECO:0000313" key="1">
    <source>
        <dbReference type="EMBL" id="GAI55478.1"/>
    </source>
</evidence>
<protein>
    <recommendedName>
        <fullName evidence="2">Membrane protein insertase YidC</fullName>
    </recommendedName>
</protein>
<reference evidence="1" key="1">
    <citation type="journal article" date="2014" name="Front. Microbiol.">
        <title>High frequency of phylogenetically diverse reductive dehalogenase-homologous genes in deep subseafloor sedimentary metagenomes.</title>
        <authorList>
            <person name="Kawai M."/>
            <person name="Futagami T."/>
            <person name="Toyoda A."/>
            <person name="Takaki Y."/>
            <person name="Nishi S."/>
            <person name="Hori S."/>
            <person name="Arai W."/>
            <person name="Tsubouchi T."/>
            <person name="Morono Y."/>
            <person name="Uchiyama I."/>
            <person name="Ito T."/>
            <person name="Fujiyama A."/>
            <person name="Inagaki F."/>
            <person name="Takami H."/>
        </authorList>
    </citation>
    <scope>NUCLEOTIDE SEQUENCE</scope>
    <source>
        <strain evidence="1">Expedition CK06-06</strain>
    </source>
</reference>
<feature type="non-terminal residue" evidence="1">
    <location>
        <position position="1"/>
    </location>
</feature>
<proteinExistence type="predicted"/>
<comment type="caution">
    <text evidence="1">The sequence shown here is derived from an EMBL/GenBank/DDBJ whole genome shotgun (WGS) entry which is preliminary data.</text>
</comment>
<sequence length="89" mass="9983">AAATNPQMAQQQKMMMIMFPLFLPLVLYNAPSGVNLYIMASTFAGVFEQHVIRKHIREKEEAESKGLVAVTSKTGGKVKKKKPKPFYKI</sequence>
<dbReference type="EMBL" id="BARV01043281">
    <property type="protein sequence ID" value="GAI55478.1"/>
    <property type="molecule type" value="Genomic_DNA"/>
</dbReference>
<dbReference type="AlphaFoldDB" id="X1PI28"/>
<evidence type="ECO:0008006" key="2">
    <source>
        <dbReference type="Google" id="ProtNLM"/>
    </source>
</evidence>
<organism evidence="1">
    <name type="scientific">marine sediment metagenome</name>
    <dbReference type="NCBI Taxonomy" id="412755"/>
    <lineage>
        <taxon>unclassified sequences</taxon>
        <taxon>metagenomes</taxon>
        <taxon>ecological metagenomes</taxon>
    </lineage>
</organism>
<name>X1PI28_9ZZZZ</name>